<gene>
    <name evidence="2" type="ORF">SAMN05216302_102185</name>
</gene>
<evidence type="ECO:0000313" key="3">
    <source>
        <dbReference type="Proteomes" id="UP000199533"/>
    </source>
</evidence>
<feature type="transmembrane region" description="Helical" evidence="1">
    <location>
        <begin position="6"/>
        <end position="24"/>
    </location>
</feature>
<keyword evidence="1" id="KW-0812">Transmembrane</keyword>
<dbReference type="EMBL" id="FOSP01000021">
    <property type="protein sequence ID" value="SFK93671.1"/>
    <property type="molecule type" value="Genomic_DNA"/>
</dbReference>
<dbReference type="RefSeq" id="WP_090700849.1">
    <property type="nucleotide sequence ID" value="NZ_FOSP01000021.1"/>
</dbReference>
<name>A0A1I4DNZ7_9PROT</name>
<keyword evidence="1" id="KW-1133">Transmembrane helix</keyword>
<sequence length="114" mass="12693">MRAHIITWLLSVVSAVIVGVAWVYTHPVPKLVQVDLVSLFQETAAEFASRQDESVTQDVQRQAVRIDMALQQLADTCQCDVINSAAIVKRPGKAHMNNSIPDMTAWVRDHINGR</sequence>
<proteinExistence type="predicted"/>
<protein>
    <submittedName>
        <fullName evidence="2">Uncharacterized protein</fullName>
    </submittedName>
</protein>
<evidence type="ECO:0000313" key="2">
    <source>
        <dbReference type="EMBL" id="SFK93671.1"/>
    </source>
</evidence>
<reference evidence="3" key="1">
    <citation type="submission" date="2016-10" db="EMBL/GenBank/DDBJ databases">
        <authorList>
            <person name="Varghese N."/>
            <person name="Submissions S."/>
        </authorList>
    </citation>
    <scope>NUCLEOTIDE SEQUENCE [LARGE SCALE GENOMIC DNA]</scope>
    <source>
        <strain evidence="3">Nm69</strain>
    </source>
</reference>
<organism evidence="2 3">
    <name type="scientific">Nitrosomonas aestuarii</name>
    <dbReference type="NCBI Taxonomy" id="52441"/>
    <lineage>
        <taxon>Bacteria</taxon>
        <taxon>Pseudomonadati</taxon>
        <taxon>Pseudomonadota</taxon>
        <taxon>Betaproteobacteria</taxon>
        <taxon>Nitrosomonadales</taxon>
        <taxon>Nitrosomonadaceae</taxon>
        <taxon>Nitrosomonas</taxon>
    </lineage>
</organism>
<keyword evidence="1" id="KW-0472">Membrane</keyword>
<evidence type="ECO:0000256" key="1">
    <source>
        <dbReference type="SAM" id="Phobius"/>
    </source>
</evidence>
<dbReference type="STRING" id="52441.SAMN05216302_102185"/>
<dbReference type="OrthoDB" id="8548203at2"/>
<accession>A0A1I4DNZ7</accession>
<keyword evidence="3" id="KW-1185">Reference proteome</keyword>
<dbReference type="AlphaFoldDB" id="A0A1I4DNZ7"/>
<dbReference type="Proteomes" id="UP000199533">
    <property type="component" value="Unassembled WGS sequence"/>
</dbReference>